<evidence type="ECO:0000313" key="9">
    <source>
        <dbReference type="Proteomes" id="UP000269721"/>
    </source>
</evidence>
<dbReference type="PANTHER" id="PTHR47804:SF3">
    <property type="entry name" value="PROTEIN BRE4"/>
    <property type="match status" value="1"/>
</dbReference>
<dbReference type="Pfam" id="PF13515">
    <property type="entry name" value="FUSC_2"/>
    <property type="match status" value="1"/>
</dbReference>
<feature type="transmembrane region" description="Helical" evidence="6">
    <location>
        <begin position="691"/>
        <end position="714"/>
    </location>
</feature>
<dbReference type="InterPro" id="IPR023244">
    <property type="entry name" value="Brefeldin_A-sensitivity_4"/>
</dbReference>
<feature type="transmembrane region" description="Helical" evidence="6">
    <location>
        <begin position="660"/>
        <end position="679"/>
    </location>
</feature>
<evidence type="ECO:0000313" key="8">
    <source>
        <dbReference type="EMBL" id="RKO91809.1"/>
    </source>
</evidence>
<feature type="region of interest" description="Disordered" evidence="5">
    <location>
        <begin position="1"/>
        <end position="36"/>
    </location>
</feature>
<feature type="transmembrane region" description="Helical" evidence="6">
    <location>
        <begin position="94"/>
        <end position="119"/>
    </location>
</feature>
<evidence type="ECO:0000256" key="3">
    <source>
        <dbReference type="ARBA" id="ARBA00022989"/>
    </source>
</evidence>
<feature type="transmembrane region" description="Helical" evidence="6">
    <location>
        <begin position="585"/>
        <end position="603"/>
    </location>
</feature>
<evidence type="ECO:0000256" key="4">
    <source>
        <dbReference type="ARBA" id="ARBA00023136"/>
    </source>
</evidence>
<dbReference type="EMBL" id="KZ994894">
    <property type="protein sequence ID" value="RKO91809.1"/>
    <property type="molecule type" value="Genomic_DNA"/>
</dbReference>
<keyword evidence="3 6" id="KW-1133">Transmembrane helix</keyword>
<protein>
    <submittedName>
        <fullName evidence="8">Fusaric acid resistance protein-like-domain-containing protein</fullName>
    </submittedName>
</protein>
<evidence type="ECO:0000259" key="7">
    <source>
        <dbReference type="Pfam" id="PF13515"/>
    </source>
</evidence>
<dbReference type="OrthoDB" id="68611at2759"/>
<comment type="subcellular location">
    <subcellularLocation>
        <location evidence="1">Membrane</location>
        <topology evidence="1">Multi-pass membrane protein</topology>
    </subcellularLocation>
</comment>
<feature type="transmembrane region" description="Helical" evidence="6">
    <location>
        <begin position="185"/>
        <end position="207"/>
    </location>
</feature>
<feature type="transmembrane region" description="Helical" evidence="6">
    <location>
        <begin position="158"/>
        <end position="179"/>
    </location>
</feature>
<evidence type="ECO:0000256" key="5">
    <source>
        <dbReference type="SAM" id="MobiDB-lite"/>
    </source>
</evidence>
<dbReference type="AlphaFoldDB" id="A0A4P9WG80"/>
<dbReference type="InterPro" id="IPR052430">
    <property type="entry name" value="IVT-Associated"/>
</dbReference>
<proteinExistence type="predicted"/>
<dbReference type="Proteomes" id="UP000269721">
    <property type="component" value="Unassembled WGS sequence"/>
</dbReference>
<feature type="non-terminal residue" evidence="8">
    <location>
        <position position="945"/>
    </location>
</feature>
<feature type="transmembrane region" description="Helical" evidence="6">
    <location>
        <begin position="635"/>
        <end position="653"/>
    </location>
</feature>
<keyword evidence="9" id="KW-1185">Reference proteome</keyword>
<feature type="compositionally biased region" description="Low complexity" evidence="5">
    <location>
        <begin position="11"/>
        <end position="30"/>
    </location>
</feature>
<dbReference type="GO" id="GO:0016020">
    <property type="term" value="C:membrane"/>
    <property type="evidence" value="ECO:0007669"/>
    <property type="project" value="UniProtKB-SubCell"/>
</dbReference>
<dbReference type="GO" id="GO:0015743">
    <property type="term" value="P:malate transport"/>
    <property type="evidence" value="ECO:0007669"/>
    <property type="project" value="InterPro"/>
</dbReference>
<dbReference type="InterPro" id="IPR049453">
    <property type="entry name" value="Memb_transporter_dom"/>
</dbReference>
<keyword evidence="2 6" id="KW-0812">Transmembrane</keyword>
<evidence type="ECO:0000256" key="6">
    <source>
        <dbReference type="SAM" id="Phobius"/>
    </source>
</evidence>
<organism evidence="8 9">
    <name type="scientific">Blyttiomyces helicus</name>
    <dbReference type="NCBI Taxonomy" id="388810"/>
    <lineage>
        <taxon>Eukaryota</taxon>
        <taxon>Fungi</taxon>
        <taxon>Fungi incertae sedis</taxon>
        <taxon>Chytridiomycota</taxon>
        <taxon>Chytridiomycota incertae sedis</taxon>
        <taxon>Chytridiomycetes</taxon>
        <taxon>Chytridiomycetes incertae sedis</taxon>
        <taxon>Blyttiomyces</taxon>
    </lineage>
</organism>
<name>A0A4P9WG80_9FUNG</name>
<feature type="transmembrane region" description="Helical" evidence="6">
    <location>
        <begin position="555"/>
        <end position="579"/>
    </location>
</feature>
<gene>
    <name evidence="8" type="ORF">BDK51DRAFT_32546</name>
</gene>
<dbReference type="PANTHER" id="PTHR47804">
    <property type="entry name" value="60S RIBOSOMAL PROTEIN L19"/>
    <property type="match status" value="1"/>
</dbReference>
<accession>A0A4P9WG80</accession>
<feature type="transmembrane region" description="Helical" evidence="6">
    <location>
        <begin position="125"/>
        <end position="146"/>
    </location>
</feature>
<reference evidence="9" key="1">
    <citation type="journal article" date="2018" name="Nat. Microbiol.">
        <title>Leveraging single-cell genomics to expand the fungal tree of life.</title>
        <authorList>
            <person name="Ahrendt S.R."/>
            <person name="Quandt C.A."/>
            <person name="Ciobanu D."/>
            <person name="Clum A."/>
            <person name="Salamov A."/>
            <person name="Andreopoulos B."/>
            <person name="Cheng J.F."/>
            <person name="Woyke T."/>
            <person name="Pelin A."/>
            <person name="Henrissat B."/>
            <person name="Reynolds N.K."/>
            <person name="Benny G.L."/>
            <person name="Smith M.E."/>
            <person name="James T.Y."/>
            <person name="Grigoriev I.V."/>
        </authorList>
    </citation>
    <scope>NUCLEOTIDE SEQUENCE [LARGE SCALE GENOMIC DNA]</scope>
</reference>
<evidence type="ECO:0000256" key="1">
    <source>
        <dbReference type="ARBA" id="ARBA00004141"/>
    </source>
</evidence>
<evidence type="ECO:0000256" key="2">
    <source>
        <dbReference type="ARBA" id="ARBA00022692"/>
    </source>
</evidence>
<sequence length="945" mass="104111">MPSSHDILPATPSTPNSVPLLPLSSPPNVNIEDSRPTEKTSWRVKIDTLVTFLLQIPLDKHLDCAKALGPGVYLAIVAPLNLHPVRTVGSMIEMVFVCVVCMSVAVVISLLGSLCVASYNSQYSGTGGPLILITFFVLSSSLMGFVRVRFPKLAPGTVHAFVILAFTLTADSDAVAFSTYRTTEITYPLLAGLACVLAVNVLFRPVYGAVLLHRTARSTLHEVQDSLDTLVHTFLRDEKAISTSVVIAKHAKVRTSLANLRMTLRESRFEGMYCRYSWRDYASLIGPLGGSLKYLGGIGTCIKSENILFASRRAPTGTPQEHPSSALNATNRLSPVIKDDLLADLASGHHIPLEGPEIAAGDPDLLARYIVRVSPCARALVLACGSCLDLVSLAMDSADLGTSGPGARVAEANSRLQEALEAFDEDHWQFVNGLADAAGPEPTASDPMRSEHLLAYFFMFNLRECSKQILRLSIASERLESRRVERRRCWFPQMPLREWLVQSADIYRPSRDVDDPFSSPYVQGKVNTYPTTGPQIFLYKLWRFLSWFKRHEARYALKLGLAVMSIFSGILCERLRFLFGRFTEFKGNWAVITLYIVMSPIVGGSINAGLIRVVGTVAGAMWGCLAWVVAPANPYVISFFIITWSYPWWFVFLNTSQVRLGTTALLTINVVVVVEFLTFNNPGAPDGIVTVAWKRVVAILAGVLVAIIMTSYFWPFLARVELRLGVARSIYSCGIHYSRLASILFNPDEDSLRTAPRPVAGAAPALEAEVAKLEKHLRKSIASHRMLVGLATNEPRIKGPLNMVAIRGIVEGVETIFERLCMLGCILKGGEDPLDGRGIVGLGEGVRSGVIFPVLKFRRDMFAAILMYFHILSGSLIAKTPLPQFLPAARAARWRLVTQIRSLAFLREPDKFKHKSDRIAYLYFFAYGLVMEVKISLVRGGGRGR</sequence>
<dbReference type="InterPro" id="IPR020966">
    <property type="entry name" value="ALMT"/>
</dbReference>
<feature type="domain" description="Integral membrane bound transporter" evidence="7">
    <location>
        <begin position="585"/>
        <end position="709"/>
    </location>
</feature>
<dbReference type="PRINTS" id="PR02047">
    <property type="entry name" value="BREFELDNASP4"/>
</dbReference>
<dbReference type="Pfam" id="PF11744">
    <property type="entry name" value="ALMT"/>
    <property type="match status" value="1"/>
</dbReference>
<keyword evidence="4 6" id="KW-0472">Membrane</keyword>